<dbReference type="Proteomes" id="UP000662703">
    <property type="component" value="Unassembled WGS sequence"/>
</dbReference>
<keyword evidence="2 9" id="KW-0963">Cytoplasm</keyword>
<comment type="pathway">
    <text evidence="9">tRNA modification; tRNA-queuosine biosynthesis.</text>
</comment>
<feature type="binding site" evidence="9">
    <location>
        <position position="136"/>
    </location>
    <ligand>
        <name>cob(II)alamin</name>
        <dbReference type="ChEBI" id="CHEBI:16304"/>
    </ligand>
</feature>
<dbReference type="RefSeq" id="WP_194866191.1">
    <property type="nucleotide sequence ID" value="NZ_ARXX01000078.1"/>
</dbReference>
<evidence type="ECO:0000256" key="5">
    <source>
        <dbReference type="ARBA" id="ARBA00022785"/>
    </source>
</evidence>
<dbReference type="InterPro" id="IPR017900">
    <property type="entry name" value="4Fe4S_Fe_S_CS"/>
</dbReference>
<reference evidence="11 12" key="1">
    <citation type="submission" date="2012-09" db="EMBL/GenBank/DDBJ databases">
        <title>Genome Sequence of alkane-degrading Bacterium Alcanivorax sp. 521-1.</title>
        <authorList>
            <person name="Lai Q."/>
            <person name="Shao Z."/>
        </authorList>
    </citation>
    <scope>NUCLEOTIDE SEQUENCE [LARGE SCALE GENOMIC DNA]</scope>
    <source>
        <strain evidence="11 12">521-1</strain>
    </source>
</reference>
<comment type="subcellular location">
    <subcellularLocation>
        <location evidence="9">Cytoplasm</location>
    </subcellularLocation>
</comment>
<evidence type="ECO:0000313" key="11">
    <source>
        <dbReference type="EMBL" id="MBF5058154.1"/>
    </source>
</evidence>
<feature type="binding site" evidence="9">
    <location>
        <position position="216"/>
    </location>
    <ligand>
        <name>[4Fe-4S] cluster</name>
        <dbReference type="ChEBI" id="CHEBI:49883"/>
        <label>2</label>
    </ligand>
</feature>
<evidence type="ECO:0000259" key="10">
    <source>
        <dbReference type="PROSITE" id="PS51379"/>
    </source>
</evidence>
<comment type="caution">
    <text evidence="11">The sequence shown here is derived from an EMBL/GenBank/DDBJ whole genome shotgun (WGS) entry which is preliminary data.</text>
</comment>
<feature type="binding site" evidence="9">
    <location>
        <begin position="243"/>
        <end position="244"/>
    </location>
    <ligand>
        <name>cob(II)alamin</name>
        <dbReference type="ChEBI" id="CHEBI:16304"/>
    </ligand>
</feature>
<feature type="binding site" evidence="9">
    <location>
        <position position="160"/>
    </location>
    <ligand>
        <name>cob(II)alamin</name>
        <dbReference type="ChEBI" id="CHEBI:16304"/>
    </ligand>
</feature>
<keyword evidence="1 9" id="KW-0004">4Fe-4S</keyword>
<dbReference type="SUPFAM" id="SSF46548">
    <property type="entry name" value="alpha-helical ferredoxin"/>
    <property type="match status" value="1"/>
</dbReference>
<feature type="binding site" evidence="9">
    <location>
        <position position="246"/>
    </location>
    <ligand>
        <name>[4Fe-4S] cluster</name>
        <dbReference type="ChEBI" id="CHEBI:49883"/>
        <label>2</label>
    </ligand>
</feature>
<dbReference type="PROSITE" id="PS51379">
    <property type="entry name" value="4FE4S_FER_2"/>
    <property type="match status" value="1"/>
</dbReference>
<feature type="domain" description="4Fe-4S ferredoxin-type" evidence="10">
    <location>
        <begin position="178"/>
        <end position="210"/>
    </location>
</feature>
<evidence type="ECO:0000256" key="7">
    <source>
        <dbReference type="ARBA" id="ARBA00023004"/>
    </source>
</evidence>
<keyword evidence="3 9" id="KW-0819">tRNA processing</keyword>
<keyword evidence="9" id="KW-0846">Cobalamin</keyword>
<evidence type="ECO:0000256" key="6">
    <source>
        <dbReference type="ARBA" id="ARBA00023002"/>
    </source>
</evidence>
<protein>
    <recommendedName>
        <fullName evidence="9">Epoxyqueuosine reductase</fullName>
        <ecNumber evidence="9">1.17.99.6</ecNumber>
    </recommendedName>
    <alternativeName>
        <fullName evidence="9">Queuosine biosynthesis protein QueG</fullName>
    </alternativeName>
</protein>
<feature type="binding site" evidence="9">
    <location>
        <position position="196"/>
    </location>
    <ligand>
        <name>[4Fe-4S] cluster</name>
        <dbReference type="ChEBI" id="CHEBI:49883"/>
        <label>1</label>
    </ligand>
</feature>
<dbReference type="InterPro" id="IPR013542">
    <property type="entry name" value="QueG_DUF1730"/>
</dbReference>
<feature type="binding site" evidence="9">
    <location>
        <position position="58"/>
    </location>
    <ligand>
        <name>cob(II)alamin</name>
        <dbReference type="ChEBI" id="CHEBI:16304"/>
    </ligand>
</feature>
<comment type="catalytic activity">
    <reaction evidence="9">
        <text>epoxyqueuosine(34) in tRNA + AH2 = queuosine(34) in tRNA + A + H2O</text>
        <dbReference type="Rhea" id="RHEA:32159"/>
        <dbReference type="Rhea" id="RHEA-COMP:18571"/>
        <dbReference type="Rhea" id="RHEA-COMP:18582"/>
        <dbReference type="ChEBI" id="CHEBI:13193"/>
        <dbReference type="ChEBI" id="CHEBI:15377"/>
        <dbReference type="ChEBI" id="CHEBI:17499"/>
        <dbReference type="ChEBI" id="CHEBI:194431"/>
        <dbReference type="ChEBI" id="CHEBI:194443"/>
        <dbReference type="EC" id="1.17.99.6"/>
    </reaction>
</comment>
<evidence type="ECO:0000256" key="8">
    <source>
        <dbReference type="ARBA" id="ARBA00023014"/>
    </source>
</evidence>
<dbReference type="Pfam" id="PF08331">
    <property type="entry name" value="QueG_DUF1730"/>
    <property type="match status" value="1"/>
</dbReference>
<accession>A0ABS0AVJ2</accession>
<dbReference type="InterPro" id="IPR004453">
    <property type="entry name" value="QueG"/>
</dbReference>
<comment type="similarity">
    <text evidence="9">Belongs to the QueG family.</text>
</comment>
<comment type="subunit">
    <text evidence="9">Monomer.</text>
</comment>
<evidence type="ECO:0000256" key="2">
    <source>
        <dbReference type="ARBA" id="ARBA00022490"/>
    </source>
</evidence>
<feature type="binding site" evidence="9">
    <location>
        <position position="250"/>
    </location>
    <ligand>
        <name>[4Fe-4S] cluster</name>
        <dbReference type="ChEBI" id="CHEBI:49883"/>
        <label>1</label>
    </ligand>
</feature>
<feature type="binding site" evidence="9">
    <location>
        <position position="243"/>
    </location>
    <ligand>
        <name>[4Fe-4S] cluster</name>
        <dbReference type="ChEBI" id="CHEBI:49883"/>
        <label>2</label>
    </ligand>
</feature>
<evidence type="ECO:0000256" key="1">
    <source>
        <dbReference type="ARBA" id="ARBA00022485"/>
    </source>
</evidence>
<keyword evidence="4 9" id="KW-0479">Metal-binding</keyword>
<keyword evidence="5 9" id="KW-0671">Queuosine biosynthesis</keyword>
<sequence length="352" mass="39822">MDLDDLKQRIALRARELGFQQMGVADLDLSQAEQRLHEWLAAGRHGGMDWMAAHGNKRSRPAELELDTVRVLSLRMDYLPPDTQPVKVLRQKDKAYVSRYALGRDYHKVIRKRLARLADWVRQEVTDSRLARAFVDSAPVMEKPLAEKAGLGWQGKHTLLLNRDAGSWFFLGELYTDLPLPVDAPGEDHCGKCSACMTVCPTDAIVAPYQLDARRCISYLTIEHDGPIPEDLRPGIGNRVFGCDDCQLMCPWNRFASHSGETDFRPRHGLEDRELVDLFQWDEATFLARTAGSPIRRAGFQRWRRNLAVALGNGPASPAALAALEAARHDPSELVREHVVWALRRLRNRTSM</sequence>
<feature type="binding site" evidence="9">
    <location>
        <position position="190"/>
    </location>
    <ligand>
        <name>[4Fe-4S] cluster</name>
        <dbReference type="ChEBI" id="CHEBI:49883"/>
        <label>1</label>
    </ligand>
</feature>
<feature type="binding site" evidence="9">
    <location>
        <position position="171"/>
    </location>
    <ligand>
        <name>cob(II)alamin</name>
        <dbReference type="ChEBI" id="CHEBI:16304"/>
    </ligand>
</feature>
<dbReference type="Pfam" id="PF13484">
    <property type="entry name" value="Fer4_16"/>
    <property type="match status" value="1"/>
</dbReference>
<proteinExistence type="inferred from homology"/>
<dbReference type="HAMAP" id="MF_00916">
    <property type="entry name" value="QueG"/>
    <property type="match status" value="1"/>
</dbReference>
<organism evidence="11 12">
    <name type="scientific">Alloalcanivorax profundimaris</name>
    <dbReference type="NCBI Taxonomy" id="2735259"/>
    <lineage>
        <taxon>Bacteria</taxon>
        <taxon>Pseudomonadati</taxon>
        <taxon>Pseudomonadota</taxon>
        <taxon>Gammaproteobacteria</taxon>
        <taxon>Oceanospirillales</taxon>
        <taxon>Alcanivoracaceae</taxon>
        <taxon>Alloalcanivorax</taxon>
    </lineage>
</organism>
<dbReference type="InterPro" id="IPR017896">
    <property type="entry name" value="4Fe4S_Fe-S-bd"/>
</dbReference>
<comment type="function">
    <text evidence="9">Catalyzes the conversion of epoxyqueuosine (oQ) to queuosine (Q), which is a hypermodified base found in the wobble positions of tRNA(Asp), tRNA(Asn), tRNA(His) and tRNA(Tyr).</text>
</comment>
<feature type="binding site" evidence="9">
    <location>
        <position position="200"/>
    </location>
    <ligand>
        <name>[4Fe-4S] cluster</name>
        <dbReference type="ChEBI" id="CHEBI:49883"/>
        <label>2</label>
    </ligand>
</feature>
<dbReference type="Gene3D" id="1.25.10.10">
    <property type="entry name" value="Leucine-rich Repeat Variant"/>
    <property type="match status" value="1"/>
</dbReference>
<evidence type="ECO:0000313" key="12">
    <source>
        <dbReference type="Proteomes" id="UP000662703"/>
    </source>
</evidence>
<keyword evidence="9" id="KW-0170">Cobalt</keyword>
<dbReference type="EMBL" id="ARXX01000078">
    <property type="protein sequence ID" value="MBF5058154.1"/>
    <property type="molecule type" value="Genomic_DNA"/>
</dbReference>
<dbReference type="PANTHER" id="PTHR30002:SF4">
    <property type="entry name" value="EPOXYQUEUOSINE REDUCTASE"/>
    <property type="match status" value="1"/>
</dbReference>
<comment type="cofactor">
    <cofactor evidence="9">
        <name>cob(II)alamin</name>
        <dbReference type="ChEBI" id="CHEBI:16304"/>
    </cofactor>
</comment>
<gene>
    <name evidence="9" type="primary">queG</name>
    <name evidence="11" type="ORF">Y5W_03448</name>
</gene>
<dbReference type="PANTHER" id="PTHR30002">
    <property type="entry name" value="EPOXYQUEUOSINE REDUCTASE"/>
    <property type="match status" value="1"/>
</dbReference>
<dbReference type="NCBIfam" id="TIGR00276">
    <property type="entry name" value="tRNA epoxyqueuosine(34) reductase QueG"/>
    <property type="match status" value="1"/>
</dbReference>
<dbReference type="Gene3D" id="3.30.70.20">
    <property type="match status" value="1"/>
</dbReference>
<comment type="cofactor">
    <cofactor evidence="9">
        <name>[4Fe-4S] cluster</name>
        <dbReference type="ChEBI" id="CHEBI:49883"/>
    </cofactor>
    <text evidence="9">Binds 2 [4Fe-4S] clusters per monomer.</text>
</comment>
<evidence type="ECO:0000256" key="4">
    <source>
        <dbReference type="ARBA" id="ARBA00022723"/>
    </source>
</evidence>
<keyword evidence="7 9" id="KW-0408">Iron</keyword>
<evidence type="ECO:0000256" key="9">
    <source>
        <dbReference type="HAMAP-Rule" id="MF_00916"/>
    </source>
</evidence>
<evidence type="ECO:0000256" key="3">
    <source>
        <dbReference type="ARBA" id="ARBA00022694"/>
    </source>
</evidence>
<feature type="active site" description="Proton donor" evidence="9">
    <location>
        <position position="136"/>
    </location>
</feature>
<keyword evidence="12" id="KW-1185">Reference proteome</keyword>
<dbReference type="EC" id="1.17.99.6" evidence="9"/>
<feature type="binding site" evidence="9">
    <location>
        <position position="218"/>
    </location>
    <ligand>
        <name>cob(II)alamin</name>
        <dbReference type="ChEBI" id="CHEBI:16304"/>
    </ligand>
</feature>
<comment type="caution">
    <text evidence="9">Lacks conserved residue(s) required for the propagation of feature annotation.</text>
</comment>
<dbReference type="PROSITE" id="PS00198">
    <property type="entry name" value="4FE4S_FER_1"/>
    <property type="match status" value="1"/>
</dbReference>
<keyword evidence="8 9" id="KW-0411">Iron-sulfur</keyword>
<dbReference type="InterPro" id="IPR011989">
    <property type="entry name" value="ARM-like"/>
</dbReference>
<keyword evidence="6 9" id="KW-0560">Oxidoreductase</keyword>
<name>A0ABS0AVJ2_9GAMM</name>
<feature type="binding site" evidence="9">
    <location>
        <position position="193"/>
    </location>
    <ligand>
        <name>[4Fe-4S] cluster</name>
        <dbReference type="ChEBI" id="CHEBI:49883"/>
        <label>1</label>
    </ligand>
</feature>